<dbReference type="Gene3D" id="1.10.260.40">
    <property type="entry name" value="lambda repressor-like DNA-binding domains"/>
    <property type="match status" value="1"/>
</dbReference>
<dbReference type="GO" id="GO:0003677">
    <property type="term" value="F:DNA binding"/>
    <property type="evidence" value="ECO:0007669"/>
    <property type="project" value="InterPro"/>
</dbReference>
<accession>A0AA48M364</accession>
<dbReference type="PROSITE" id="PS50943">
    <property type="entry name" value="HTH_CROC1"/>
    <property type="match status" value="1"/>
</dbReference>
<evidence type="ECO:0000259" key="1">
    <source>
        <dbReference type="PROSITE" id="PS50943"/>
    </source>
</evidence>
<dbReference type="InterPro" id="IPR010982">
    <property type="entry name" value="Lambda_DNA-bd_dom_sf"/>
</dbReference>
<protein>
    <recommendedName>
        <fullName evidence="1">HTH cro/C1-type domain-containing protein</fullName>
    </recommendedName>
</protein>
<proteinExistence type="predicted"/>
<feature type="domain" description="HTH cro/C1-type" evidence="1">
    <location>
        <begin position="27"/>
        <end position="82"/>
    </location>
</feature>
<sequence length="106" mass="11670">MLRIIREDTTRVIGPWLMFKKQVGTRVEALRLAFGLPSQGEMADMLRVETGTYNHWTTGKALIPVPAAIRLCELTGATLDYVYRGDVSGLPIRLIRLLPVDSSGGG</sequence>
<name>A0AA48M364_9ZZZZ</name>
<organism evidence="2">
    <name type="scientific">freshwater sediment metagenome</name>
    <dbReference type="NCBI Taxonomy" id="556182"/>
    <lineage>
        <taxon>unclassified sequences</taxon>
        <taxon>metagenomes</taxon>
        <taxon>ecological metagenomes</taxon>
    </lineage>
</organism>
<dbReference type="SUPFAM" id="SSF47413">
    <property type="entry name" value="lambda repressor-like DNA-binding domains"/>
    <property type="match status" value="1"/>
</dbReference>
<reference evidence="2" key="1">
    <citation type="submission" date="2023-07" db="EMBL/GenBank/DDBJ databases">
        <authorList>
            <person name="Pelsma A.J. K."/>
        </authorList>
    </citation>
    <scope>NUCLEOTIDE SEQUENCE</scope>
</reference>
<dbReference type="SMART" id="SM00530">
    <property type="entry name" value="HTH_XRE"/>
    <property type="match status" value="1"/>
</dbReference>
<dbReference type="InterPro" id="IPR001387">
    <property type="entry name" value="Cro/C1-type_HTH"/>
</dbReference>
<gene>
    <name evidence="2" type="ORF">AMST5_04093</name>
</gene>
<dbReference type="AlphaFoldDB" id="A0AA48M364"/>
<dbReference type="EMBL" id="OY288114">
    <property type="protein sequence ID" value="CAJ0890953.1"/>
    <property type="molecule type" value="Genomic_DNA"/>
</dbReference>
<evidence type="ECO:0000313" key="2">
    <source>
        <dbReference type="EMBL" id="CAJ0890953.1"/>
    </source>
</evidence>